<evidence type="ECO:0000313" key="2">
    <source>
        <dbReference type="EMBL" id="VYU30155.1"/>
    </source>
</evidence>
<reference evidence="2" key="1">
    <citation type="submission" date="2019-11" db="EMBL/GenBank/DDBJ databases">
        <authorList>
            <person name="Feng L."/>
        </authorList>
    </citation>
    <scope>NUCLEOTIDE SEQUENCE</scope>
    <source>
        <strain evidence="2">CsymbiosumLFYP84</strain>
    </source>
</reference>
<dbReference type="RefSeq" id="WP_009297863.1">
    <property type="nucleotide sequence ID" value="NZ_CACRUA010000022.1"/>
</dbReference>
<keyword evidence="1" id="KW-1133">Transmembrane helix</keyword>
<dbReference type="EMBL" id="CACRUA010000022">
    <property type="protein sequence ID" value="VYU30155.1"/>
    <property type="molecule type" value="Genomic_DNA"/>
</dbReference>
<dbReference type="AlphaFoldDB" id="A0A6N3DPP1"/>
<gene>
    <name evidence="2" type="ORF">CSLFYP84_01829</name>
</gene>
<proteinExistence type="predicted"/>
<keyword evidence="1" id="KW-0472">Membrane</keyword>
<evidence type="ECO:0000256" key="1">
    <source>
        <dbReference type="SAM" id="Phobius"/>
    </source>
</evidence>
<name>A0A6N3DPP1_CLOSY</name>
<accession>A0A6N3DPP1</accession>
<feature type="transmembrane region" description="Helical" evidence="1">
    <location>
        <begin position="57"/>
        <end position="78"/>
    </location>
</feature>
<sequence>MLGVDEFRSSTQATECQKKVERRLNKIKQCFVPAIILTVLSVLLMKFSTADNKLLETLSMVVVVVNIILLTYAEAWFYVGKLLVLPFRKLGTIIGFLVFIFYFAPCVMAVICAPIVPLLYEKYLCGITMECCKDII</sequence>
<organism evidence="2">
    <name type="scientific">Clostridium symbiosum</name>
    <name type="common">Bacteroides symbiosus</name>
    <dbReference type="NCBI Taxonomy" id="1512"/>
    <lineage>
        <taxon>Bacteria</taxon>
        <taxon>Bacillati</taxon>
        <taxon>Bacillota</taxon>
        <taxon>Clostridia</taxon>
        <taxon>Lachnospirales</taxon>
        <taxon>Lachnospiraceae</taxon>
        <taxon>Otoolea</taxon>
    </lineage>
</organism>
<feature type="transmembrane region" description="Helical" evidence="1">
    <location>
        <begin position="90"/>
        <end position="116"/>
    </location>
</feature>
<keyword evidence="1" id="KW-0812">Transmembrane</keyword>
<protein>
    <submittedName>
        <fullName evidence="2">Uncharacterized protein</fullName>
    </submittedName>
</protein>
<feature type="transmembrane region" description="Helical" evidence="1">
    <location>
        <begin position="27"/>
        <end position="45"/>
    </location>
</feature>